<dbReference type="SMART" id="SM00356">
    <property type="entry name" value="ZnF_C3H1"/>
    <property type="match status" value="1"/>
</dbReference>
<comment type="caution">
    <text evidence="13">The sequence shown here is derived from an EMBL/GenBank/DDBJ whole genome shotgun (WGS) entry which is preliminary data.</text>
</comment>
<feature type="region of interest" description="Disordered" evidence="10">
    <location>
        <begin position="1811"/>
        <end position="1838"/>
    </location>
</feature>
<dbReference type="SUPFAM" id="SSF90229">
    <property type="entry name" value="CCCH zinc finger"/>
    <property type="match status" value="1"/>
</dbReference>
<dbReference type="EMBL" id="MU856876">
    <property type="protein sequence ID" value="KAK4156008.1"/>
    <property type="molecule type" value="Genomic_DNA"/>
</dbReference>
<dbReference type="GO" id="GO:0008270">
    <property type="term" value="F:zinc ion binding"/>
    <property type="evidence" value="ECO:0007669"/>
    <property type="project" value="UniProtKB-KW"/>
</dbReference>
<dbReference type="CDD" id="cd18808">
    <property type="entry name" value="SF1_C_Upf1"/>
    <property type="match status" value="1"/>
</dbReference>
<keyword evidence="7 9" id="KW-0862">Zinc</keyword>
<dbReference type="Proteomes" id="UP001302745">
    <property type="component" value="Unassembled WGS sequence"/>
</dbReference>
<evidence type="ECO:0008006" key="15">
    <source>
        <dbReference type="Google" id="ProtNLM"/>
    </source>
</evidence>
<protein>
    <recommendedName>
        <fullName evidence="15">NFX1-type zinc finger-containing protein 1</fullName>
    </recommendedName>
</protein>
<dbReference type="CDD" id="cd17936">
    <property type="entry name" value="EEXXEc_NFX1"/>
    <property type="match status" value="1"/>
</dbReference>
<dbReference type="GO" id="GO:0005737">
    <property type="term" value="C:cytoplasm"/>
    <property type="evidence" value="ECO:0007669"/>
    <property type="project" value="UniProtKB-SubCell"/>
</dbReference>
<keyword evidence="6" id="KW-0067">ATP-binding</keyword>
<evidence type="ECO:0000259" key="11">
    <source>
        <dbReference type="PROSITE" id="PS50103"/>
    </source>
</evidence>
<dbReference type="InterPro" id="IPR027417">
    <property type="entry name" value="P-loop_NTPase"/>
</dbReference>
<dbReference type="PROSITE" id="PS51981">
    <property type="entry name" value="ZF_RZ"/>
    <property type="match status" value="1"/>
</dbReference>
<evidence type="ECO:0000256" key="7">
    <source>
        <dbReference type="ARBA" id="ARBA00022833"/>
    </source>
</evidence>
<keyword evidence="5 9" id="KW-0863">Zinc-finger</keyword>
<name>A0AAN6ZZL0_9PEZI</name>
<gene>
    <name evidence="13" type="ORF">C8A00DRAFT_13003</name>
</gene>
<dbReference type="Pfam" id="PF13087">
    <property type="entry name" value="AAA_12"/>
    <property type="match status" value="1"/>
</dbReference>
<evidence type="ECO:0000256" key="2">
    <source>
        <dbReference type="ARBA" id="ARBA00022490"/>
    </source>
</evidence>
<evidence type="ECO:0000313" key="13">
    <source>
        <dbReference type="EMBL" id="KAK4156008.1"/>
    </source>
</evidence>
<evidence type="ECO:0000256" key="1">
    <source>
        <dbReference type="ARBA" id="ARBA00004496"/>
    </source>
</evidence>
<keyword evidence="14" id="KW-1185">Reference proteome</keyword>
<evidence type="ECO:0000259" key="12">
    <source>
        <dbReference type="PROSITE" id="PS51981"/>
    </source>
</evidence>
<dbReference type="InterPro" id="IPR041679">
    <property type="entry name" value="DNA2/NAM7-like_C"/>
</dbReference>
<dbReference type="InterPro" id="IPR000571">
    <property type="entry name" value="Znf_CCCH"/>
</dbReference>
<dbReference type="InterPro" id="IPR041677">
    <property type="entry name" value="DNA2/NAM7_AAA_11"/>
</dbReference>
<dbReference type="InterPro" id="IPR036855">
    <property type="entry name" value="Znf_CCCH_sf"/>
</dbReference>
<dbReference type="CDD" id="cd06008">
    <property type="entry name" value="NF-X1-zinc-finger"/>
    <property type="match status" value="1"/>
</dbReference>
<dbReference type="SUPFAM" id="SSF52540">
    <property type="entry name" value="P-loop containing nucleoside triphosphate hydrolases"/>
    <property type="match status" value="1"/>
</dbReference>
<dbReference type="GO" id="GO:0004386">
    <property type="term" value="F:helicase activity"/>
    <property type="evidence" value="ECO:0007669"/>
    <property type="project" value="InterPro"/>
</dbReference>
<dbReference type="PANTHER" id="PTHR10887:SF445">
    <property type="entry name" value="NFX1-TYPE ZINC FINGER-CONTAINING PROTEIN 1"/>
    <property type="match status" value="1"/>
</dbReference>
<sequence>MAPPRGRGGWRGSRAGRGRGGRPAGGNAARGGAPPRARRVCPHFLVGRCTYGSSCKFSHDEQDVARAREEESSSGTTPSEAQEIREDYFDFKRQVRRQGSGGIVPRWSECVETWNLAGKIMDASSRELQQSAARDLADDEIGGPEFIAATVRLCTTLQDDSNCLAVARAFLGVITHHSILRCLSIDSFVGTIYRMIGGSNGDRGLALFSNLNRRLTKNSASSITSLAVIVLALYELLRRERSCLLNDALPTLLTTLHDKTAQFRGLAEDLASTGPDLDAVVIQIQMMRRMMDGARGRLATNEQAETIAGSGASIIQSTFPMEVVVPGGRHDNDFADITKIQIFPTLGEITSDVPDYLPVTDLTRPYFLGDPVQRHLDSAFRLLRHDIFGPFKEAIGALLAQPDVANAASSCRFINANIRAHTYSRANIQHVLVDTGLEAVVSFAQPPQLRKHSPSDHQRWWEESSRLEPGGLVCFVSTRGDEKSFLLFVVTKKTPKDVRKRESKRTPDWDDQKEERKSLFVLDRSNPAVGVKLASETQQNIAMLNRMYVEKQEGLLIELPGLIPETFVPILENLQRMMRDGDLAFQRWILPPADPSNGQAPTNISPPAYARRPGFKFRLRSITRSGQPPLNLDPAAPAGSIDPETLEAATGLDRGQSASLAAALTREYALIQGPPGTGKSYVGVQLVRVLLDHKAEAELGPILIICYTNHALDQFLKHLLDVGIHKIIRIGGQSRAEELEGKNLRVVSRDVLKTAVENRLLGLNYSRLDDHHEKAGNRLKPLHQARKSRLNWGHLQPFLLRHYPRIAKQFQTQDQDEFILVGGDPMQRWALAESWVSQLVQTQSDHIFERVEEAKRCREEIHSVHDDVSRRTLLRADVVGVTTTGLARNIKMLRSLGVKVIIAEEAAEVMEPHLISALMPGVEHLIQIGDHRQLRPQIQNYLQFSLETAKGRAHQLDRSQFERRAVGEPGLPPLPIAQLNVQRRMRPEISQLIRRVYPNLKDHNSVMNLPSVVGMRDNLFWLDHEHPEDARDGGAQVKSHSNPWEVSMAASLIRHLVRQGEYKDTDIALLTPYTGQLQKLRAALNQHFEVFLSDRDLETLAKEGFETKTEAEEKPAGGSRKAVEKKKLTQTIRLATVDNFQGEEAKVIVVSLVRSNGNCKVGFLRTENRINVLLSRAQHGMYLIGNAKTYQNVPMWADVHRQLSERDAVGTSIALSCPRHADTPILCAEPGDFIIKSPEGGCSLICEKRLEPCGHQCPAPCHSQRLHDAFDCMQPCPRFRSTCQHACPRLCGQECGPCKVKLNGIKLPCGHIRDKVECHETLDLSSIQCTRPVDKEVPGCGHTVNVPCFRDVTSNLFSCPTKCTELHPCGHKCPGTCGRCRNQEADGEVKFTHQQCAKTCGRPYGTCNHFCPRKCHDGTECGTCAGKCEVRCPHSRCDQECQKPCAPCIEKCTWTCEHKGSCSLPCAAPCDRLPCDERCAEMLKCGHRCPSFCGEECPQDLCHLCYPNRDVRVDLMEFKTYGQIDVNDTPIAVLGCGHFFTGETLDGLVGMSNVYTTDKFGNYNGLQELSGELTAIPTCPDCRVPIRQFATRRYNRVVNKAVLDETSKRFLVAGRERLTELEGLVKDVEKKLGRAQSMGLKLTPDRHKSASSLEKETAKLRREMDSEHQPTKKLFDAVMTFQRLERLERKFQNLTLSEPPARPMVPQPVYDQQITLGAHRMQLRVQEAVLRDIFTLLSKSNGPLTPSPNRDGTLDKQSTRFLAQCKELITKATAAKLPRLVIPTILSYARIAQLEGWYRRALAAAAATTRGPINITNNPPTAAKPKQKQDKEEEEDKTETARTLLATALALCDTFPGGSDYRAEVQETTALFAATRYEAVTPQEIAAIKSAMVSGPRGLATHSGHWYTCRNGHPFAIGECGMPMQQARCPECGEVIGGLNHEAAEGTERDLRMETA</sequence>
<dbReference type="GO" id="GO:0031048">
    <property type="term" value="P:regulatory ncRNA-mediated heterochromatin formation"/>
    <property type="evidence" value="ECO:0007669"/>
    <property type="project" value="TreeGrafter"/>
</dbReference>
<dbReference type="InterPro" id="IPR045055">
    <property type="entry name" value="DNA2/NAM7-like"/>
</dbReference>
<accession>A0AAN6ZZL0</accession>
<proteinExistence type="predicted"/>
<evidence type="ECO:0000256" key="10">
    <source>
        <dbReference type="SAM" id="MobiDB-lite"/>
    </source>
</evidence>
<dbReference type="FunFam" id="3.40.50.300:FF:001660">
    <property type="entry name" value="NF-X1 finger and helicase protein, putative"/>
    <property type="match status" value="1"/>
</dbReference>
<dbReference type="Pfam" id="PF20173">
    <property type="entry name" value="ZnF_RZ-type"/>
    <property type="match status" value="1"/>
</dbReference>
<keyword evidence="4" id="KW-0677">Repeat</keyword>
<dbReference type="InterPro" id="IPR046439">
    <property type="entry name" value="ZF_RZ_dom"/>
</dbReference>
<dbReference type="Gene3D" id="3.40.50.300">
    <property type="entry name" value="P-loop containing nucleotide triphosphate hydrolases"/>
    <property type="match status" value="2"/>
</dbReference>
<comment type="subcellular location">
    <subcellularLocation>
        <location evidence="1">Cytoplasm</location>
    </subcellularLocation>
</comment>
<dbReference type="PANTHER" id="PTHR10887">
    <property type="entry name" value="DNA2/NAM7 HELICASE FAMILY"/>
    <property type="match status" value="1"/>
</dbReference>
<evidence type="ECO:0000256" key="6">
    <source>
        <dbReference type="ARBA" id="ARBA00022806"/>
    </source>
</evidence>
<keyword evidence="6" id="KW-0547">Nucleotide-binding</keyword>
<feature type="zinc finger region" description="C3H1-type" evidence="9">
    <location>
        <begin position="35"/>
        <end position="62"/>
    </location>
</feature>
<dbReference type="GO" id="GO:0002376">
    <property type="term" value="P:immune system process"/>
    <property type="evidence" value="ECO:0007669"/>
    <property type="project" value="UniProtKB-KW"/>
</dbReference>
<dbReference type="PROSITE" id="PS50103">
    <property type="entry name" value="ZF_C3H1"/>
    <property type="match status" value="1"/>
</dbReference>
<reference evidence="13" key="1">
    <citation type="journal article" date="2023" name="Mol. Phylogenet. Evol.">
        <title>Genome-scale phylogeny and comparative genomics of the fungal order Sordariales.</title>
        <authorList>
            <person name="Hensen N."/>
            <person name="Bonometti L."/>
            <person name="Westerberg I."/>
            <person name="Brannstrom I.O."/>
            <person name="Guillou S."/>
            <person name="Cros-Aarteil S."/>
            <person name="Calhoun S."/>
            <person name="Haridas S."/>
            <person name="Kuo A."/>
            <person name="Mondo S."/>
            <person name="Pangilinan J."/>
            <person name="Riley R."/>
            <person name="LaButti K."/>
            <person name="Andreopoulos B."/>
            <person name="Lipzen A."/>
            <person name="Chen C."/>
            <person name="Yan M."/>
            <person name="Daum C."/>
            <person name="Ng V."/>
            <person name="Clum A."/>
            <person name="Steindorff A."/>
            <person name="Ohm R.A."/>
            <person name="Martin F."/>
            <person name="Silar P."/>
            <person name="Natvig D.O."/>
            <person name="Lalanne C."/>
            <person name="Gautier V."/>
            <person name="Ament-Velasquez S.L."/>
            <person name="Kruys A."/>
            <person name="Hutchinson M.I."/>
            <person name="Powell A.J."/>
            <person name="Barry K."/>
            <person name="Miller A.N."/>
            <person name="Grigoriev I.V."/>
            <person name="Debuchy R."/>
            <person name="Gladieux P."/>
            <person name="Hiltunen Thoren M."/>
            <person name="Johannesson H."/>
        </authorList>
    </citation>
    <scope>NUCLEOTIDE SEQUENCE</scope>
    <source>
        <strain evidence="13">CBS 538.74</strain>
    </source>
</reference>
<feature type="domain" description="C3H1-type" evidence="11">
    <location>
        <begin position="35"/>
        <end position="62"/>
    </location>
</feature>
<keyword evidence="2" id="KW-0963">Cytoplasm</keyword>
<evidence type="ECO:0000256" key="9">
    <source>
        <dbReference type="PROSITE-ProRule" id="PRU00723"/>
    </source>
</evidence>
<organism evidence="13 14">
    <name type="scientific">Chaetomidium leptoderma</name>
    <dbReference type="NCBI Taxonomy" id="669021"/>
    <lineage>
        <taxon>Eukaryota</taxon>
        <taxon>Fungi</taxon>
        <taxon>Dikarya</taxon>
        <taxon>Ascomycota</taxon>
        <taxon>Pezizomycotina</taxon>
        <taxon>Sordariomycetes</taxon>
        <taxon>Sordariomycetidae</taxon>
        <taxon>Sordariales</taxon>
        <taxon>Chaetomiaceae</taxon>
        <taxon>Chaetomidium</taxon>
    </lineage>
</organism>
<feature type="compositionally biased region" description="Gly residues" evidence="10">
    <location>
        <begin position="1"/>
        <end position="11"/>
    </location>
</feature>
<keyword evidence="6" id="KW-0378">Hydrolase</keyword>
<dbReference type="InterPro" id="IPR047187">
    <property type="entry name" value="SF1_C_Upf1"/>
</dbReference>
<feature type="compositionally biased region" description="Low complexity" evidence="10">
    <location>
        <begin position="25"/>
        <end position="35"/>
    </location>
</feature>
<feature type="domain" description="RZ-type" evidence="12">
    <location>
        <begin position="1880"/>
        <end position="1954"/>
    </location>
</feature>
<keyword evidence="8" id="KW-0391">Immunity</keyword>
<keyword evidence="6" id="KW-0347">Helicase</keyword>
<dbReference type="GO" id="GO:0031380">
    <property type="term" value="C:nuclear RNA-directed RNA polymerase complex"/>
    <property type="evidence" value="ECO:0007669"/>
    <property type="project" value="TreeGrafter"/>
</dbReference>
<evidence type="ECO:0000256" key="5">
    <source>
        <dbReference type="ARBA" id="ARBA00022771"/>
    </source>
</evidence>
<dbReference type="InterPro" id="IPR041367">
    <property type="entry name" value="Znf-CCCH_4"/>
</dbReference>
<dbReference type="Pfam" id="PF13086">
    <property type="entry name" value="AAA_11"/>
    <property type="match status" value="1"/>
</dbReference>
<evidence type="ECO:0000256" key="3">
    <source>
        <dbReference type="ARBA" id="ARBA00022723"/>
    </source>
</evidence>
<dbReference type="InterPro" id="IPR000967">
    <property type="entry name" value="Znf_NFX1"/>
</dbReference>
<dbReference type="SMART" id="SM00438">
    <property type="entry name" value="ZnF_NFX"/>
    <property type="match status" value="4"/>
</dbReference>
<evidence type="ECO:0000256" key="8">
    <source>
        <dbReference type="ARBA" id="ARBA00022859"/>
    </source>
</evidence>
<evidence type="ECO:0000256" key="4">
    <source>
        <dbReference type="ARBA" id="ARBA00022737"/>
    </source>
</evidence>
<evidence type="ECO:0000313" key="14">
    <source>
        <dbReference type="Proteomes" id="UP001302745"/>
    </source>
</evidence>
<dbReference type="Pfam" id="PF18044">
    <property type="entry name" value="zf-CCCH_4"/>
    <property type="match status" value="1"/>
</dbReference>
<feature type="region of interest" description="Disordered" evidence="10">
    <location>
        <begin position="1"/>
        <end position="37"/>
    </location>
</feature>
<keyword evidence="3 9" id="KW-0479">Metal-binding</keyword>
<reference evidence="13" key="2">
    <citation type="submission" date="2023-05" db="EMBL/GenBank/DDBJ databases">
        <authorList>
            <consortium name="Lawrence Berkeley National Laboratory"/>
            <person name="Steindorff A."/>
            <person name="Hensen N."/>
            <person name="Bonometti L."/>
            <person name="Westerberg I."/>
            <person name="Brannstrom I.O."/>
            <person name="Guillou S."/>
            <person name="Cros-Aarteil S."/>
            <person name="Calhoun S."/>
            <person name="Haridas S."/>
            <person name="Kuo A."/>
            <person name="Mondo S."/>
            <person name="Pangilinan J."/>
            <person name="Riley R."/>
            <person name="Labutti K."/>
            <person name="Andreopoulos B."/>
            <person name="Lipzen A."/>
            <person name="Chen C."/>
            <person name="Yanf M."/>
            <person name="Daum C."/>
            <person name="Ng V."/>
            <person name="Clum A."/>
            <person name="Ohm R."/>
            <person name="Martin F."/>
            <person name="Silar P."/>
            <person name="Natvig D."/>
            <person name="Lalanne C."/>
            <person name="Gautier V."/>
            <person name="Ament-Velasquez S.L."/>
            <person name="Kruys A."/>
            <person name="Hutchinson M.I."/>
            <person name="Powell A.J."/>
            <person name="Barry K."/>
            <person name="Miller A.N."/>
            <person name="Grigoriev I.V."/>
            <person name="Debuchy R."/>
            <person name="Gladieux P."/>
            <person name="Thoren M.H."/>
            <person name="Johannesson H."/>
        </authorList>
    </citation>
    <scope>NUCLEOTIDE SEQUENCE</scope>
    <source>
        <strain evidence="13">CBS 538.74</strain>
    </source>
</reference>